<evidence type="ECO:0000313" key="2">
    <source>
        <dbReference type="Proteomes" id="UP000250321"/>
    </source>
</evidence>
<keyword evidence="2" id="KW-1185">Reference proteome</keyword>
<reference evidence="1 2" key="1">
    <citation type="submission" date="2018-02" db="EMBL/GenBank/DDBJ databases">
        <title>Draft genome of wild Prunus yedoensis var. nudiflora.</title>
        <authorList>
            <person name="Baek S."/>
            <person name="Kim J.-H."/>
            <person name="Choi K."/>
            <person name="Kim G.-B."/>
            <person name="Cho A."/>
            <person name="Jang H."/>
            <person name="Shin C.-H."/>
            <person name="Yu H.-J."/>
            <person name="Mun J.-H."/>
        </authorList>
    </citation>
    <scope>NUCLEOTIDE SEQUENCE [LARGE SCALE GENOMIC DNA]</scope>
    <source>
        <strain evidence="2">cv. Jeju island</strain>
        <tissue evidence="1">Leaf</tissue>
    </source>
</reference>
<organism evidence="1 2">
    <name type="scientific">Prunus yedoensis var. nudiflora</name>
    <dbReference type="NCBI Taxonomy" id="2094558"/>
    <lineage>
        <taxon>Eukaryota</taxon>
        <taxon>Viridiplantae</taxon>
        <taxon>Streptophyta</taxon>
        <taxon>Embryophyta</taxon>
        <taxon>Tracheophyta</taxon>
        <taxon>Spermatophyta</taxon>
        <taxon>Magnoliopsida</taxon>
        <taxon>eudicotyledons</taxon>
        <taxon>Gunneridae</taxon>
        <taxon>Pentapetalae</taxon>
        <taxon>rosids</taxon>
        <taxon>fabids</taxon>
        <taxon>Rosales</taxon>
        <taxon>Rosaceae</taxon>
        <taxon>Amygdaloideae</taxon>
        <taxon>Amygdaleae</taxon>
        <taxon>Prunus</taxon>
    </lineage>
</organism>
<sequence>MPTLLRRPCLGFAVSRAACFTSLMRAFTVVDGALRLKRRNTLTSSLKPKIDYSDSSYAGRSGLLVARFQSRLSSDPLGLGAVDCGRSSSSVRSHKSK</sequence>
<accession>A0A315B3G4</accession>
<comment type="caution">
    <text evidence="1">The sequence shown here is derived from an EMBL/GenBank/DDBJ whole genome shotgun (WGS) entry which is preliminary data.</text>
</comment>
<dbReference type="Proteomes" id="UP000250321">
    <property type="component" value="Unassembled WGS sequence"/>
</dbReference>
<name>A0A315B3G4_PRUYE</name>
<evidence type="ECO:0000313" key="1">
    <source>
        <dbReference type="EMBL" id="PQQ20896.1"/>
    </source>
</evidence>
<dbReference type="EMBL" id="PJQY01000024">
    <property type="protein sequence ID" value="PQQ20896.1"/>
    <property type="molecule type" value="Genomic_DNA"/>
</dbReference>
<protein>
    <submittedName>
        <fullName evidence="1">Uncharacterized protein</fullName>
    </submittedName>
</protein>
<dbReference type="AlphaFoldDB" id="A0A315B3G4"/>
<proteinExistence type="predicted"/>
<gene>
    <name evidence="1" type="ORF">Pyn_22220</name>
</gene>